<dbReference type="GO" id="GO:0050661">
    <property type="term" value="F:NADP binding"/>
    <property type="evidence" value="ECO:0007669"/>
    <property type="project" value="InterPro"/>
</dbReference>
<name>A0A4R3V4X4_9BURK</name>
<dbReference type="Proteomes" id="UP000294692">
    <property type="component" value="Unassembled WGS sequence"/>
</dbReference>
<comment type="caution">
    <text evidence="7">The sequence shown here is derived from an EMBL/GenBank/DDBJ whole genome shotgun (WGS) entry which is preliminary data.</text>
</comment>
<dbReference type="GO" id="GO:0010181">
    <property type="term" value="F:FMN binding"/>
    <property type="evidence" value="ECO:0007669"/>
    <property type="project" value="InterPro"/>
</dbReference>
<evidence type="ECO:0000256" key="1">
    <source>
        <dbReference type="ARBA" id="ARBA00001917"/>
    </source>
</evidence>
<keyword evidence="2" id="KW-0285">Flavoprotein</keyword>
<evidence type="ECO:0000259" key="6">
    <source>
        <dbReference type="Pfam" id="PF00724"/>
    </source>
</evidence>
<dbReference type="InterPro" id="IPR013785">
    <property type="entry name" value="Aldolase_TIM"/>
</dbReference>
<dbReference type="Pfam" id="PF00724">
    <property type="entry name" value="Oxidored_FMN"/>
    <property type="match status" value="1"/>
</dbReference>
<dbReference type="RefSeq" id="WP_132476990.1">
    <property type="nucleotide sequence ID" value="NZ_JBHRVM010000001.1"/>
</dbReference>
<evidence type="ECO:0000256" key="2">
    <source>
        <dbReference type="ARBA" id="ARBA00022630"/>
    </source>
</evidence>
<keyword evidence="4" id="KW-0521">NADP</keyword>
<comment type="cofactor">
    <cofactor evidence="1">
        <name>FMN</name>
        <dbReference type="ChEBI" id="CHEBI:58210"/>
    </cofactor>
</comment>
<organism evidence="7 8">
    <name type="scientific">Paracandidimonas soli</name>
    <dbReference type="NCBI Taxonomy" id="1917182"/>
    <lineage>
        <taxon>Bacteria</taxon>
        <taxon>Pseudomonadati</taxon>
        <taxon>Pseudomonadota</taxon>
        <taxon>Betaproteobacteria</taxon>
        <taxon>Burkholderiales</taxon>
        <taxon>Alcaligenaceae</taxon>
        <taxon>Paracandidimonas</taxon>
    </lineage>
</organism>
<proteinExistence type="predicted"/>
<dbReference type="CDD" id="cd02932">
    <property type="entry name" value="OYE_YqiM_FMN"/>
    <property type="match status" value="1"/>
</dbReference>
<protein>
    <submittedName>
        <fullName evidence="7">2,4-dienoyl-CoA reductase-like NADH-dependent reductase (Old Yellow Enzyme family)</fullName>
    </submittedName>
</protein>
<evidence type="ECO:0000256" key="3">
    <source>
        <dbReference type="ARBA" id="ARBA00022643"/>
    </source>
</evidence>
<keyword evidence="3" id="KW-0288">FMN</keyword>
<dbReference type="InterPro" id="IPR001155">
    <property type="entry name" value="OxRdtase_FMN_N"/>
</dbReference>
<dbReference type="OrthoDB" id="8523426at2"/>
<sequence length="354" mass="37521">MTQLLSPLKIRALELKNRLVMSPMCQYSAIDGMPGLWHDMHYGARAQGGVGLVMLESTAVSPQGRISPSCLGLWSQQHLEAHARLAERLHALGSAAGVQLNHAGRKGSHSAPWQGGAPLPIAQGGWVRTAPSASGPGMDVSPIQALSTQDIAAIVDDFRQAALRAVEAGFDVIELHAAHGYLLHQFLSPLANQRTDAYGGDFDGRARLTLEVAQTVREAIPDTMPLFVRLSCVDSKESNEGWTLEESIALARKLQAIGVDLLDCTSGGISAPPTKREGAFNADLARAVRTQTGLPTGSVGGIDSLALAESLLSDGACDLIFAGRALLRDPYWLIRQTAPQGAGLVPPQYARAGF</sequence>
<keyword evidence="5" id="KW-0560">Oxidoreductase</keyword>
<keyword evidence="8" id="KW-1185">Reference proteome</keyword>
<evidence type="ECO:0000313" key="8">
    <source>
        <dbReference type="Proteomes" id="UP000294692"/>
    </source>
</evidence>
<dbReference type="InterPro" id="IPR044152">
    <property type="entry name" value="YqjM-like"/>
</dbReference>
<evidence type="ECO:0000256" key="4">
    <source>
        <dbReference type="ARBA" id="ARBA00022857"/>
    </source>
</evidence>
<dbReference type="EMBL" id="SMBX01000005">
    <property type="protein sequence ID" value="TCU98317.1"/>
    <property type="molecule type" value="Genomic_DNA"/>
</dbReference>
<dbReference type="PANTHER" id="PTHR43303">
    <property type="entry name" value="NADPH DEHYDROGENASE C23G7.10C-RELATED"/>
    <property type="match status" value="1"/>
</dbReference>
<dbReference type="AlphaFoldDB" id="A0A4R3V4X4"/>
<accession>A0A4R3V4X4</accession>
<dbReference type="PANTHER" id="PTHR43303:SF4">
    <property type="entry name" value="NADPH DEHYDROGENASE C23G7.10C-RELATED"/>
    <property type="match status" value="1"/>
</dbReference>
<dbReference type="SUPFAM" id="SSF51395">
    <property type="entry name" value="FMN-linked oxidoreductases"/>
    <property type="match status" value="1"/>
</dbReference>
<dbReference type="GO" id="GO:0003959">
    <property type="term" value="F:NADPH dehydrogenase activity"/>
    <property type="evidence" value="ECO:0007669"/>
    <property type="project" value="InterPro"/>
</dbReference>
<feature type="domain" description="NADH:flavin oxidoreductase/NADH oxidase N-terminal" evidence="6">
    <location>
        <begin position="4"/>
        <end position="335"/>
    </location>
</feature>
<gene>
    <name evidence="7" type="ORF">EV686_10514</name>
</gene>
<reference evidence="7 8" key="1">
    <citation type="submission" date="2019-03" db="EMBL/GenBank/DDBJ databases">
        <title>Genomic Encyclopedia of Type Strains, Phase IV (KMG-IV): sequencing the most valuable type-strain genomes for metagenomic binning, comparative biology and taxonomic classification.</title>
        <authorList>
            <person name="Goeker M."/>
        </authorList>
    </citation>
    <scope>NUCLEOTIDE SEQUENCE [LARGE SCALE GENOMIC DNA]</scope>
    <source>
        <strain evidence="7 8">DSM 100048</strain>
    </source>
</reference>
<dbReference type="Gene3D" id="3.20.20.70">
    <property type="entry name" value="Aldolase class I"/>
    <property type="match status" value="1"/>
</dbReference>
<evidence type="ECO:0000313" key="7">
    <source>
        <dbReference type="EMBL" id="TCU98317.1"/>
    </source>
</evidence>
<evidence type="ECO:0000256" key="5">
    <source>
        <dbReference type="ARBA" id="ARBA00023002"/>
    </source>
</evidence>